<reference evidence="1" key="1">
    <citation type="journal article" date="2023" name="Plant J.">
        <title>Genome sequences and population genomics provide insights into the demographic history, inbreeding, and mutation load of two 'living fossil' tree species of Dipteronia.</title>
        <authorList>
            <person name="Feng Y."/>
            <person name="Comes H.P."/>
            <person name="Chen J."/>
            <person name="Zhu S."/>
            <person name="Lu R."/>
            <person name="Zhang X."/>
            <person name="Li P."/>
            <person name="Qiu J."/>
            <person name="Olsen K.M."/>
            <person name="Qiu Y."/>
        </authorList>
    </citation>
    <scope>NUCLEOTIDE SEQUENCE</scope>
    <source>
        <strain evidence="1">KIB01</strain>
    </source>
</reference>
<keyword evidence="2" id="KW-1185">Reference proteome</keyword>
<accession>A0AAD9XJV0</accession>
<dbReference type="EMBL" id="JANJYI010000002">
    <property type="protein sequence ID" value="KAK2660916.1"/>
    <property type="molecule type" value="Genomic_DNA"/>
</dbReference>
<dbReference type="Proteomes" id="UP001280121">
    <property type="component" value="Unassembled WGS sequence"/>
</dbReference>
<sequence length="90" mass="10460">MYRIVKGGVSQAETAEKRKIECQRRESDENALFTLTTTTISILILDCYVCNFKSTPRWFHIWGLEYSKQPSFRLQRACMGLNLSGLFCCR</sequence>
<proteinExistence type="predicted"/>
<evidence type="ECO:0000313" key="1">
    <source>
        <dbReference type="EMBL" id="KAK2660916.1"/>
    </source>
</evidence>
<evidence type="ECO:0000313" key="2">
    <source>
        <dbReference type="Proteomes" id="UP001280121"/>
    </source>
</evidence>
<comment type="caution">
    <text evidence="1">The sequence shown here is derived from an EMBL/GenBank/DDBJ whole genome shotgun (WGS) entry which is preliminary data.</text>
</comment>
<gene>
    <name evidence="1" type="ORF">Ddye_007449</name>
</gene>
<protein>
    <submittedName>
        <fullName evidence="1">Uncharacterized protein</fullName>
    </submittedName>
</protein>
<dbReference type="AlphaFoldDB" id="A0AAD9XJV0"/>
<organism evidence="1 2">
    <name type="scientific">Dipteronia dyeriana</name>
    <dbReference type="NCBI Taxonomy" id="168575"/>
    <lineage>
        <taxon>Eukaryota</taxon>
        <taxon>Viridiplantae</taxon>
        <taxon>Streptophyta</taxon>
        <taxon>Embryophyta</taxon>
        <taxon>Tracheophyta</taxon>
        <taxon>Spermatophyta</taxon>
        <taxon>Magnoliopsida</taxon>
        <taxon>eudicotyledons</taxon>
        <taxon>Gunneridae</taxon>
        <taxon>Pentapetalae</taxon>
        <taxon>rosids</taxon>
        <taxon>malvids</taxon>
        <taxon>Sapindales</taxon>
        <taxon>Sapindaceae</taxon>
        <taxon>Hippocastanoideae</taxon>
        <taxon>Acereae</taxon>
        <taxon>Dipteronia</taxon>
    </lineage>
</organism>
<name>A0AAD9XJV0_9ROSI</name>